<keyword evidence="3" id="KW-0687">Ribonucleoprotein</keyword>
<protein>
    <recommendedName>
        <fullName evidence="5">KOW domain-containing protein</fullName>
    </recommendedName>
</protein>
<dbReference type="STRING" id="2656787.A0A370TRB8"/>
<name>A0A370TRB8_9HELO</name>
<keyword evidence="7" id="KW-1185">Reference proteome</keyword>
<dbReference type="GO" id="GO:0003735">
    <property type="term" value="F:structural constituent of ribosome"/>
    <property type="evidence" value="ECO:0007669"/>
    <property type="project" value="InterPro"/>
</dbReference>
<dbReference type="Proteomes" id="UP000254866">
    <property type="component" value="Unassembled WGS sequence"/>
</dbReference>
<dbReference type="CDD" id="cd06089">
    <property type="entry name" value="KOW_RPL26"/>
    <property type="match status" value="1"/>
</dbReference>
<dbReference type="AlphaFoldDB" id="A0A370TRB8"/>
<evidence type="ECO:0000256" key="3">
    <source>
        <dbReference type="ARBA" id="ARBA00023274"/>
    </source>
</evidence>
<evidence type="ECO:0000313" key="6">
    <source>
        <dbReference type="EMBL" id="RDL38054.1"/>
    </source>
</evidence>
<dbReference type="EMBL" id="NPIC01000003">
    <property type="protein sequence ID" value="RDL38054.1"/>
    <property type="molecule type" value="Genomic_DNA"/>
</dbReference>
<keyword evidence="2" id="KW-0689">Ribosomal protein</keyword>
<dbReference type="InterPro" id="IPR003256">
    <property type="entry name" value="Ribosomal_uL24"/>
</dbReference>
<comment type="similarity">
    <text evidence="1">Belongs to the universal ribosomal protein uL24 family.</text>
</comment>
<dbReference type="GO" id="GO:0005840">
    <property type="term" value="C:ribosome"/>
    <property type="evidence" value="ECO:0007669"/>
    <property type="project" value="UniProtKB-KW"/>
</dbReference>
<dbReference type="InterPro" id="IPR005824">
    <property type="entry name" value="KOW"/>
</dbReference>
<sequence length="369" mass="42194">MQKVFRRTVLAERQAARRGARRREKNNRDFRKAQRDQTFFQNRERGAILKQAAINRKEDWELGALAPKRDVGEWKEKYGTVNPHTLRGPMLFGEERYKKLEIFGGKYLNITAGDRVVLLEGRDKGKIGTIKEIDARRAECTIEGLNLVDVSVPKWMINPDDPDQRPIRQMEKPISLPSVRLVHPLTDEATGVTKDVIIKKLVNSKLWHSKEGGVSWSRIVPGLNIKIPWPKRDPKVYEDKASDTLRIDVEAKTFVPTLLTPPMPRSVIDELRNKYSIFRTRHEPAYIAEKEAEENAKEEKKKMAKLMRTPLSEINRKERKLRKAKGKGKLTPDMLERIGKIIAEKRQLAMDAAGVSKEGAAAEPVKAAV</sequence>
<feature type="domain" description="KOW" evidence="5">
    <location>
        <begin position="109"/>
        <end position="136"/>
    </location>
</feature>
<feature type="region of interest" description="Disordered" evidence="4">
    <location>
        <begin position="15"/>
        <end position="34"/>
    </location>
</feature>
<dbReference type="InterPro" id="IPR014722">
    <property type="entry name" value="Rib_uL2_dom2"/>
</dbReference>
<dbReference type="RefSeq" id="XP_031870710.1">
    <property type="nucleotide sequence ID" value="XM_032014110.1"/>
</dbReference>
<feature type="compositionally biased region" description="Basic residues" evidence="4">
    <location>
        <begin position="16"/>
        <end position="25"/>
    </location>
</feature>
<reference evidence="6 7" key="1">
    <citation type="journal article" date="2018" name="IMA Fungus">
        <title>IMA Genome-F 9: Draft genome sequence of Annulohypoxylon stygium, Aspergillus mulundensis, Berkeleyomyces basicola (syn. Thielaviopsis basicola), Ceratocystis smalleyi, two Cercospora beticola strains, Coleophoma cylindrospora, Fusarium fracticaudum, Phialophora cf. hyalina, and Morchella septimelata.</title>
        <authorList>
            <person name="Wingfield B.D."/>
            <person name="Bills G.F."/>
            <person name="Dong Y."/>
            <person name="Huang W."/>
            <person name="Nel W.J."/>
            <person name="Swalarsk-Parry B.S."/>
            <person name="Vaghefi N."/>
            <person name="Wilken P.M."/>
            <person name="An Z."/>
            <person name="de Beer Z.W."/>
            <person name="De Vos L."/>
            <person name="Chen L."/>
            <person name="Duong T.A."/>
            <person name="Gao Y."/>
            <person name="Hammerbacher A."/>
            <person name="Kikkert J.R."/>
            <person name="Li Y."/>
            <person name="Li H."/>
            <person name="Li K."/>
            <person name="Li Q."/>
            <person name="Liu X."/>
            <person name="Ma X."/>
            <person name="Naidoo K."/>
            <person name="Pethybridge S.J."/>
            <person name="Sun J."/>
            <person name="Steenkamp E.T."/>
            <person name="van der Nest M.A."/>
            <person name="van Wyk S."/>
            <person name="Wingfield M.J."/>
            <person name="Xiong C."/>
            <person name="Yue Q."/>
            <person name="Zhang X."/>
        </authorList>
    </citation>
    <scope>NUCLEOTIDE SEQUENCE [LARGE SCALE GENOMIC DNA]</scope>
    <source>
        <strain evidence="6 7">BP 5553</strain>
    </source>
</reference>
<dbReference type="GeneID" id="43598336"/>
<dbReference type="PANTHER" id="PTHR12903">
    <property type="entry name" value="MITOCHONDRIAL RIBOSOMAL PROTEIN L24"/>
    <property type="match status" value="1"/>
</dbReference>
<dbReference type="OrthoDB" id="359154at2759"/>
<organism evidence="6 7">
    <name type="scientific">Venustampulla echinocandica</name>
    <dbReference type="NCBI Taxonomy" id="2656787"/>
    <lineage>
        <taxon>Eukaryota</taxon>
        <taxon>Fungi</taxon>
        <taxon>Dikarya</taxon>
        <taxon>Ascomycota</taxon>
        <taxon>Pezizomycotina</taxon>
        <taxon>Leotiomycetes</taxon>
        <taxon>Helotiales</taxon>
        <taxon>Pleuroascaceae</taxon>
        <taxon>Venustampulla</taxon>
    </lineage>
</organism>
<dbReference type="SUPFAM" id="SSF50104">
    <property type="entry name" value="Translation proteins SH3-like domain"/>
    <property type="match status" value="1"/>
</dbReference>
<dbReference type="GO" id="GO:0003723">
    <property type="term" value="F:RNA binding"/>
    <property type="evidence" value="ECO:0007669"/>
    <property type="project" value="InterPro"/>
</dbReference>
<evidence type="ECO:0000313" key="7">
    <source>
        <dbReference type="Proteomes" id="UP000254866"/>
    </source>
</evidence>
<dbReference type="SMART" id="SM00739">
    <property type="entry name" value="KOW"/>
    <property type="match status" value="1"/>
</dbReference>
<dbReference type="Pfam" id="PF22682">
    <property type="entry name" value="Ribosomal_uL24m-like"/>
    <property type="match status" value="1"/>
</dbReference>
<evidence type="ECO:0000256" key="1">
    <source>
        <dbReference type="ARBA" id="ARBA00010618"/>
    </source>
</evidence>
<dbReference type="GO" id="GO:0006412">
    <property type="term" value="P:translation"/>
    <property type="evidence" value="ECO:0007669"/>
    <property type="project" value="InterPro"/>
</dbReference>
<proteinExistence type="inferred from homology"/>
<evidence type="ECO:0000256" key="2">
    <source>
        <dbReference type="ARBA" id="ARBA00022980"/>
    </source>
</evidence>
<accession>A0A370TRB8</accession>
<dbReference type="GO" id="GO:1990904">
    <property type="term" value="C:ribonucleoprotein complex"/>
    <property type="evidence" value="ECO:0007669"/>
    <property type="project" value="UniProtKB-KW"/>
</dbReference>
<dbReference type="InterPro" id="IPR008991">
    <property type="entry name" value="Translation_prot_SH3-like_sf"/>
</dbReference>
<evidence type="ECO:0000256" key="4">
    <source>
        <dbReference type="SAM" id="MobiDB-lite"/>
    </source>
</evidence>
<dbReference type="Gene3D" id="2.30.30.30">
    <property type="match status" value="1"/>
</dbReference>
<comment type="caution">
    <text evidence="6">The sequence shown here is derived from an EMBL/GenBank/DDBJ whole genome shotgun (WGS) entry which is preliminary data.</text>
</comment>
<dbReference type="InterPro" id="IPR041988">
    <property type="entry name" value="Ribosomal_uL24_KOW"/>
</dbReference>
<evidence type="ECO:0000259" key="5">
    <source>
        <dbReference type="SMART" id="SM00739"/>
    </source>
</evidence>
<gene>
    <name evidence="6" type="ORF">BP5553_05487</name>
</gene>